<sequence>MFIIFSGKHLVSVGCVKSSPLNSCSLRCSGDTMELKSLQHSCYVTHIMVNFGLFLGKDEVSFFHDSGKVTARNRECWLDIEANMVVDVLLLGHSKLLKKLSFNLLGKYNQTDYIDAIGTYILCIVGL</sequence>
<organism evidence="1 2">
    <name type="scientific">Liquidambar formosana</name>
    <name type="common">Formosan gum</name>
    <dbReference type="NCBI Taxonomy" id="63359"/>
    <lineage>
        <taxon>Eukaryota</taxon>
        <taxon>Viridiplantae</taxon>
        <taxon>Streptophyta</taxon>
        <taxon>Embryophyta</taxon>
        <taxon>Tracheophyta</taxon>
        <taxon>Spermatophyta</taxon>
        <taxon>Magnoliopsida</taxon>
        <taxon>eudicotyledons</taxon>
        <taxon>Gunneridae</taxon>
        <taxon>Pentapetalae</taxon>
        <taxon>Saxifragales</taxon>
        <taxon>Altingiaceae</taxon>
        <taxon>Liquidambar</taxon>
    </lineage>
</organism>
<keyword evidence="2" id="KW-1185">Reference proteome</keyword>
<evidence type="ECO:0000313" key="2">
    <source>
        <dbReference type="Proteomes" id="UP001415857"/>
    </source>
</evidence>
<protein>
    <submittedName>
        <fullName evidence="1">Uncharacterized protein</fullName>
    </submittedName>
</protein>
<evidence type="ECO:0000313" key="1">
    <source>
        <dbReference type="EMBL" id="KAK9271355.1"/>
    </source>
</evidence>
<reference evidence="1 2" key="1">
    <citation type="journal article" date="2024" name="Plant J.">
        <title>Genome sequences and population genomics reveal climatic adaptation and genomic divergence between two closely related sweetgum species.</title>
        <authorList>
            <person name="Xu W.Q."/>
            <person name="Ren C.Q."/>
            <person name="Zhang X.Y."/>
            <person name="Comes H.P."/>
            <person name="Liu X.H."/>
            <person name="Li Y.G."/>
            <person name="Kettle C.J."/>
            <person name="Jalonen R."/>
            <person name="Gaisberger H."/>
            <person name="Ma Y.Z."/>
            <person name="Qiu Y.X."/>
        </authorList>
    </citation>
    <scope>NUCLEOTIDE SEQUENCE [LARGE SCALE GENOMIC DNA]</scope>
    <source>
        <strain evidence="1">Hangzhou</strain>
    </source>
</reference>
<comment type="caution">
    <text evidence="1">The sequence shown here is derived from an EMBL/GenBank/DDBJ whole genome shotgun (WGS) entry which is preliminary data.</text>
</comment>
<accession>A0AAP0NGF0</accession>
<name>A0AAP0NGF0_LIQFO</name>
<dbReference type="Proteomes" id="UP001415857">
    <property type="component" value="Unassembled WGS sequence"/>
</dbReference>
<proteinExistence type="predicted"/>
<dbReference type="EMBL" id="JBBPBK010000014">
    <property type="protein sequence ID" value="KAK9271355.1"/>
    <property type="molecule type" value="Genomic_DNA"/>
</dbReference>
<dbReference type="AlphaFoldDB" id="A0AAP0NGF0"/>
<gene>
    <name evidence="1" type="ORF">L1049_026945</name>
</gene>